<name>A0ACC2GI23_DALPE</name>
<reference evidence="1" key="1">
    <citation type="submission" date="2021-05" db="EMBL/GenBank/DDBJ databases">
        <authorList>
            <person name="Pan Q."/>
            <person name="Jouanno E."/>
            <person name="Zahm M."/>
            <person name="Klopp C."/>
            <person name="Cabau C."/>
            <person name="Louis A."/>
            <person name="Berthelot C."/>
            <person name="Parey E."/>
            <person name="Roest Crollius H."/>
            <person name="Montfort J."/>
            <person name="Robinson-Rechavi M."/>
            <person name="Bouchez O."/>
            <person name="Lampietro C."/>
            <person name="Lopez Roques C."/>
            <person name="Donnadieu C."/>
            <person name="Postlethwait J."/>
            <person name="Bobe J."/>
            <person name="Dillon D."/>
            <person name="Chandos A."/>
            <person name="von Hippel F."/>
            <person name="Guiguen Y."/>
        </authorList>
    </citation>
    <scope>NUCLEOTIDE SEQUENCE</scope>
    <source>
        <strain evidence="1">YG-Jan2019</strain>
    </source>
</reference>
<evidence type="ECO:0000313" key="2">
    <source>
        <dbReference type="Proteomes" id="UP001157502"/>
    </source>
</evidence>
<comment type="caution">
    <text evidence="1">The sequence shown here is derived from an EMBL/GenBank/DDBJ whole genome shotgun (WGS) entry which is preliminary data.</text>
</comment>
<dbReference type="EMBL" id="CM055740">
    <property type="protein sequence ID" value="KAJ8003257.1"/>
    <property type="molecule type" value="Genomic_DNA"/>
</dbReference>
<gene>
    <name evidence="1" type="ORF">DPEC_G00167540</name>
</gene>
<accession>A0ACC2GI23</accession>
<protein>
    <submittedName>
        <fullName evidence="1">Uncharacterized protein</fullName>
    </submittedName>
</protein>
<evidence type="ECO:0000313" key="1">
    <source>
        <dbReference type="EMBL" id="KAJ8003257.1"/>
    </source>
</evidence>
<dbReference type="Proteomes" id="UP001157502">
    <property type="component" value="Chromosome 13"/>
</dbReference>
<sequence length="143" mass="16325">MSNALIYTPLQSSTQDAVVFLRKWCALTLKKRGVSSRIGGYQLLQTQREGQTQRGRQTDRGAGSSTVWRARTTGKVVRKCRKKHEDHRERRLLLGQKTRDSFGFKNGDRWSWTNEGDRRYSSSGMLSGLSTELMTLGIRITKT</sequence>
<keyword evidence="2" id="KW-1185">Reference proteome</keyword>
<organism evidence="1 2">
    <name type="scientific">Dallia pectoralis</name>
    <name type="common">Alaska blackfish</name>
    <dbReference type="NCBI Taxonomy" id="75939"/>
    <lineage>
        <taxon>Eukaryota</taxon>
        <taxon>Metazoa</taxon>
        <taxon>Chordata</taxon>
        <taxon>Craniata</taxon>
        <taxon>Vertebrata</taxon>
        <taxon>Euteleostomi</taxon>
        <taxon>Actinopterygii</taxon>
        <taxon>Neopterygii</taxon>
        <taxon>Teleostei</taxon>
        <taxon>Protacanthopterygii</taxon>
        <taxon>Esociformes</taxon>
        <taxon>Umbridae</taxon>
        <taxon>Dallia</taxon>
    </lineage>
</organism>
<proteinExistence type="predicted"/>